<dbReference type="PROSITE" id="PS51918">
    <property type="entry name" value="RADICAL_SAM"/>
    <property type="match status" value="1"/>
</dbReference>
<dbReference type="SFLD" id="SFLDG01386">
    <property type="entry name" value="main_SPASM_domain-containing"/>
    <property type="match status" value="1"/>
</dbReference>
<dbReference type="InterPro" id="IPR050377">
    <property type="entry name" value="Radical_SAM_PqqE_MftC-like"/>
</dbReference>
<dbReference type="InterPro" id="IPR013785">
    <property type="entry name" value="Aldolase_TIM"/>
</dbReference>
<name>A0A8H1LJX2_9ACTN</name>
<dbReference type="InterPro" id="IPR058240">
    <property type="entry name" value="rSAM_sf"/>
</dbReference>
<dbReference type="Pfam" id="PF04055">
    <property type="entry name" value="Radical_SAM"/>
    <property type="match status" value="1"/>
</dbReference>
<dbReference type="SFLD" id="SFLDF00365">
    <property type="entry name" value="thuricin_CD_(TrnCD-like)"/>
    <property type="match status" value="1"/>
</dbReference>
<dbReference type="GO" id="GO:0051536">
    <property type="term" value="F:iron-sulfur cluster binding"/>
    <property type="evidence" value="ECO:0007669"/>
    <property type="project" value="UniProtKB-KW"/>
</dbReference>
<feature type="region of interest" description="Disordered" evidence="5">
    <location>
        <begin position="247"/>
        <end position="291"/>
    </location>
</feature>
<dbReference type="GO" id="GO:0046872">
    <property type="term" value="F:metal ion binding"/>
    <property type="evidence" value="ECO:0007669"/>
    <property type="project" value="UniProtKB-KW"/>
</dbReference>
<feature type="domain" description="Radical SAM core" evidence="6">
    <location>
        <begin position="1"/>
        <end position="203"/>
    </location>
</feature>
<evidence type="ECO:0000256" key="1">
    <source>
        <dbReference type="ARBA" id="ARBA00022691"/>
    </source>
</evidence>
<evidence type="ECO:0000313" key="7">
    <source>
        <dbReference type="EMBL" id="TGG84831.1"/>
    </source>
</evidence>
<evidence type="ECO:0000256" key="4">
    <source>
        <dbReference type="ARBA" id="ARBA00023014"/>
    </source>
</evidence>
<dbReference type="PANTHER" id="PTHR11228">
    <property type="entry name" value="RADICAL SAM DOMAIN PROTEIN"/>
    <property type="match status" value="1"/>
</dbReference>
<evidence type="ECO:0000259" key="6">
    <source>
        <dbReference type="PROSITE" id="PS51918"/>
    </source>
</evidence>
<feature type="compositionally biased region" description="Low complexity" evidence="5">
    <location>
        <begin position="278"/>
        <end position="291"/>
    </location>
</feature>
<dbReference type="SUPFAM" id="SSF102114">
    <property type="entry name" value="Radical SAM enzymes"/>
    <property type="match status" value="1"/>
</dbReference>
<dbReference type="InterPro" id="IPR023885">
    <property type="entry name" value="4Fe4S-binding_SPASM_dom"/>
</dbReference>
<sequence length="291" mass="30289">MLWLDLTRKCQLECTPCFNSSGPQGTHGTMTREDWISVIDQAAQGGVRRVQLIGGEPTMHPDGLVLADRAINSGLEVEVYSNLVHLSAAWWTLLQRNGASLATSYYSDQADEHNVITGRPSHARTLGNIKKAVRLGIPLRVGIVATTETQRVEEARRELEGLGVKRVNVDHVRPYGRGAEGQSPDASGLCGRCGAGRASVGPDGNVSPCVFSAGLMDVGNVQDAPLGSILGGTAMSEAQGRIRSVVAARGGGGDDDGDSSGGSGGSNGDCYPVGDGECSPGFPSSSCSPRN</sequence>
<dbReference type="SFLD" id="SFLDG01216">
    <property type="entry name" value="thioether_bond_formation_requi"/>
    <property type="match status" value="1"/>
</dbReference>
<evidence type="ECO:0000313" key="8">
    <source>
        <dbReference type="Proteomes" id="UP000298111"/>
    </source>
</evidence>
<gene>
    <name evidence="7" type="ORF">D8771_12930</name>
</gene>
<evidence type="ECO:0000256" key="5">
    <source>
        <dbReference type="SAM" id="MobiDB-lite"/>
    </source>
</evidence>
<keyword evidence="3" id="KW-0408">Iron</keyword>
<dbReference type="SFLD" id="SFLDG01067">
    <property type="entry name" value="SPASM/twitch_domain_containing"/>
    <property type="match status" value="1"/>
</dbReference>
<keyword evidence="2" id="KW-0479">Metal-binding</keyword>
<dbReference type="AlphaFoldDB" id="A0A8H1LJX2"/>
<proteinExistence type="predicted"/>
<dbReference type="PANTHER" id="PTHR11228:SF7">
    <property type="entry name" value="PQQA PEPTIDE CYCLASE"/>
    <property type="match status" value="1"/>
</dbReference>
<evidence type="ECO:0000256" key="2">
    <source>
        <dbReference type="ARBA" id="ARBA00022723"/>
    </source>
</evidence>
<keyword evidence="1" id="KW-0949">S-adenosyl-L-methionine</keyword>
<reference evidence="7 8" key="1">
    <citation type="submission" date="2018-10" db="EMBL/GenBank/DDBJ databases">
        <title>Isolation of pseudouridimycin from Streptomyces albus DSM 40763.</title>
        <authorList>
            <person name="Rosenqvist P."/>
            <person name="Metsae-Ketelae M."/>
            <person name="Virta P."/>
        </authorList>
    </citation>
    <scope>NUCLEOTIDE SEQUENCE [LARGE SCALE GENOMIC DNA]</scope>
    <source>
        <strain evidence="7 8">DSM 40763</strain>
    </source>
</reference>
<organism evidence="7 8">
    <name type="scientific">Streptomyces albus</name>
    <dbReference type="NCBI Taxonomy" id="1888"/>
    <lineage>
        <taxon>Bacteria</taxon>
        <taxon>Bacillati</taxon>
        <taxon>Actinomycetota</taxon>
        <taxon>Actinomycetes</taxon>
        <taxon>Kitasatosporales</taxon>
        <taxon>Streptomycetaceae</taxon>
        <taxon>Streptomyces</taxon>
    </lineage>
</organism>
<accession>A0A8H1LJX2</accession>
<dbReference type="Pfam" id="PF13186">
    <property type="entry name" value="SPASM"/>
    <property type="match status" value="1"/>
</dbReference>
<dbReference type="Gene3D" id="3.20.20.70">
    <property type="entry name" value="Aldolase class I"/>
    <property type="match status" value="1"/>
</dbReference>
<dbReference type="GO" id="GO:0003824">
    <property type="term" value="F:catalytic activity"/>
    <property type="evidence" value="ECO:0007669"/>
    <property type="project" value="InterPro"/>
</dbReference>
<dbReference type="InterPro" id="IPR007197">
    <property type="entry name" value="rSAM"/>
</dbReference>
<keyword evidence="4" id="KW-0411">Iron-sulfur</keyword>
<comment type="caution">
    <text evidence="7">The sequence shown here is derived from an EMBL/GenBank/DDBJ whole genome shotgun (WGS) entry which is preliminary data.</text>
</comment>
<dbReference type="Proteomes" id="UP000298111">
    <property type="component" value="Unassembled WGS sequence"/>
</dbReference>
<protein>
    <submittedName>
        <fullName evidence="7">Radical SAM protein</fullName>
    </submittedName>
</protein>
<dbReference type="EMBL" id="RCIY01000046">
    <property type="protein sequence ID" value="TGG84831.1"/>
    <property type="molecule type" value="Genomic_DNA"/>
</dbReference>
<dbReference type="CDD" id="cd01335">
    <property type="entry name" value="Radical_SAM"/>
    <property type="match status" value="1"/>
</dbReference>
<evidence type="ECO:0000256" key="3">
    <source>
        <dbReference type="ARBA" id="ARBA00023004"/>
    </source>
</evidence>
<dbReference type="SFLD" id="SFLDS00029">
    <property type="entry name" value="Radical_SAM"/>
    <property type="match status" value="1"/>
</dbReference>